<dbReference type="GO" id="GO:0015031">
    <property type="term" value="P:protein transport"/>
    <property type="evidence" value="ECO:0007669"/>
    <property type="project" value="InterPro"/>
</dbReference>
<dbReference type="AlphaFoldDB" id="A0A7S0BKW5"/>
<dbReference type="EMBL" id="HBEK01012338">
    <property type="protein sequence ID" value="CAD8396814.1"/>
    <property type="molecule type" value="Transcribed_RNA"/>
</dbReference>
<dbReference type="Pfam" id="PF05697">
    <property type="entry name" value="Trigger_N"/>
    <property type="match status" value="1"/>
</dbReference>
<accession>A0A7S0BKW5</accession>
<protein>
    <recommendedName>
        <fullName evidence="2">Trigger factor ribosome-binding bacterial domain-containing protein</fullName>
    </recommendedName>
</protein>
<proteinExistence type="predicted"/>
<gene>
    <name evidence="3" type="ORF">RMAR0315_LOCUS6802</name>
</gene>
<feature type="region of interest" description="Disordered" evidence="1">
    <location>
        <begin position="160"/>
        <end position="180"/>
    </location>
</feature>
<dbReference type="InterPro" id="IPR008881">
    <property type="entry name" value="Trigger_fac_ribosome-bd_bac"/>
</dbReference>
<reference evidence="3" key="1">
    <citation type="submission" date="2021-01" db="EMBL/GenBank/DDBJ databases">
        <authorList>
            <person name="Corre E."/>
            <person name="Pelletier E."/>
            <person name="Niang G."/>
            <person name="Scheremetjew M."/>
            <person name="Finn R."/>
            <person name="Kale V."/>
            <person name="Holt S."/>
            <person name="Cochrane G."/>
            <person name="Meng A."/>
            <person name="Brown T."/>
            <person name="Cohen L."/>
        </authorList>
    </citation>
    <scope>NUCLEOTIDE SEQUENCE</scope>
    <source>
        <strain evidence="3">UTEX LB 2760</strain>
    </source>
</reference>
<dbReference type="SUPFAM" id="SSF102735">
    <property type="entry name" value="Trigger factor ribosome-binding domain"/>
    <property type="match status" value="1"/>
</dbReference>
<feature type="domain" description="Trigger factor ribosome-binding bacterial" evidence="2">
    <location>
        <begin position="54"/>
        <end position="164"/>
    </location>
</feature>
<dbReference type="Gene3D" id="3.30.70.1050">
    <property type="entry name" value="Trigger factor ribosome-binding domain"/>
    <property type="match status" value="1"/>
</dbReference>
<organism evidence="3">
    <name type="scientific">Rhodosorus marinus</name>
    <dbReference type="NCBI Taxonomy" id="101924"/>
    <lineage>
        <taxon>Eukaryota</taxon>
        <taxon>Rhodophyta</taxon>
        <taxon>Stylonematophyceae</taxon>
        <taxon>Stylonematales</taxon>
        <taxon>Stylonemataceae</taxon>
        <taxon>Rhodosorus</taxon>
    </lineage>
</organism>
<name>A0A7S0BKW5_9RHOD</name>
<dbReference type="InterPro" id="IPR036611">
    <property type="entry name" value="Trigger_fac_ribosome-bd_sf"/>
</dbReference>
<evidence type="ECO:0000256" key="1">
    <source>
        <dbReference type="SAM" id="MobiDB-lite"/>
    </source>
</evidence>
<dbReference type="GO" id="GO:0006457">
    <property type="term" value="P:protein folding"/>
    <property type="evidence" value="ECO:0007669"/>
    <property type="project" value="InterPro"/>
</dbReference>
<sequence length="180" mass="19872">MDMLGFGLNAGVLASASTQRASRCSRWRMDYSVESKERLDVLFGEEGQGEVTAKYKFGLRVSGGKSKEVFQTIFGEFKKNAKFPGFRKGQVPPFMKPKIVSFALEEVLADSLTYAIETSNLKKCEGQAFVPEYDPKVNDIRKDFKPGEDLSFSVEIACVEDTSPPSPAKETSEVEAASET</sequence>
<evidence type="ECO:0000259" key="2">
    <source>
        <dbReference type="Pfam" id="PF05697"/>
    </source>
</evidence>
<evidence type="ECO:0000313" key="3">
    <source>
        <dbReference type="EMBL" id="CAD8396814.1"/>
    </source>
</evidence>